<feature type="region of interest" description="Disordered" evidence="1">
    <location>
        <begin position="15"/>
        <end position="39"/>
    </location>
</feature>
<dbReference type="AlphaFoldDB" id="A0A8T2PBF7"/>
<evidence type="ECO:0000313" key="2">
    <source>
        <dbReference type="EMBL" id="KAG9346848.1"/>
    </source>
</evidence>
<gene>
    <name evidence="2" type="ORF">JZ751_007197</name>
</gene>
<organism evidence="2 3">
    <name type="scientific">Albula glossodonta</name>
    <name type="common">roundjaw bonefish</name>
    <dbReference type="NCBI Taxonomy" id="121402"/>
    <lineage>
        <taxon>Eukaryota</taxon>
        <taxon>Metazoa</taxon>
        <taxon>Chordata</taxon>
        <taxon>Craniata</taxon>
        <taxon>Vertebrata</taxon>
        <taxon>Euteleostomi</taxon>
        <taxon>Actinopterygii</taxon>
        <taxon>Neopterygii</taxon>
        <taxon>Teleostei</taxon>
        <taxon>Albuliformes</taxon>
        <taxon>Albulidae</taxon>
        <taxon>Albula</taxon>
    </lineage>
</organism>
<keyword evidence="3" id="KW-1185">Reference proteome</keyword>
<feature type="compositionally biased region" description="Low complexity" evidence="1">
    <location>
        <begin position="21"/>
        <end position="34"/>
    </location>
</feature>
<dbReference type="EMBL" id="JAFBMS010000015">
    <property type="protein sequence ID" value="KAG9346848.1"/>
    <property type="molecule type" value="Genomic_DNA"/>
</dbReference>
<proteinExistence type="predicted"/>
<evidence type="ECO:0000256" key="1">
    <source>
        <dbReference type="SAM" id="MobiDB-lite"/>
    </source>
</evidence>
<accession>A0A8T2PBF7</accession>
<protein>
    <submittedName>
        <fullName evidence="2">Uncharacterized protein</fullName>
    </submittedName>
</protein>
<dbReference type="Proteomes" id="UP000824540">
    <property type="component" value="Unassembled WGS sequence"/>
</dbReference>
<name>A0A8T2PBF7_9TELE</name>
<comment type="caution">
    <text evidence="2">The sequence shown here is derived from an EMBL/GenBank/DDBJ whole genome shotgun (WGS) entry which is preliminary data.</text>
</comment>
<evidence type="ECO:0000313" key="3">
    <source>
        <dbReference type="Proteomes" id="UP000824540"/>
    </source>
</evidence>
<sequence length="65" mass="7364">MLNMWRVRELFPAAVSPPLPSASSSSPSSSPCKSPRWDWQPLRSMRRRSLGSRSSVAAQRAFDRF</sequence>
<reference evidence="2" key="1">
    <citation type="thesis" date="2021" institute="BYU ScholarsArchive" country="Provo, UT, USA">
        <title>Applications of and Algorithms for Genome Assembly and Genomic Analyses with an Emphasis on Marine Teleosts.</title>
        <authorList>
            <person name="Pickett B.D."/>
        </authorList>
    </citation>
    <scope>NUCLEOTIDE SEQUENCE</scope>
    <source>
        <strain evidence="2">HI-2016</strain>
    </source>
</reference>